<dbReference type="PANTHER" id="PTHR30469">
    <property type="entry name" value="MULTIDRUG RESISTANCE PROTEIN MDTA"/>
    <property type="match status" value="1"/>
</dbReference>
<dbReference type="PANTHER" id="PTHR30469:SF15">
    <property type="entry name" value="HLYD FAMILY OF SECRETION PROTEINS"/>
    <property type="match status" value="1"/>
</dbReference>
<dbReference type="InterPro" id="IPR006143">
    <property type="entry name" value="RND_pump_MFP"/>
</dbReference>
<reference evidence="3 4" key="1">
    <citation type="submission" date="2024-05" db="EMBL/GenBank/DDBJ databases">
        <title>Genome Sequence and Characterization of the New Strain Purple Sulfur Bacterium of Genus Thioalkalicoccus.</title>
        <authorList>
            <person name="Bryantseva I.A."/>
            <person name="Kyndt J.A."/>
            <person name="Imhoff J.F."/>
        </authorList>
    </citation>
    <scope>NUCLEOTIDE SEQUENCE [LARGE SCALE GENOMIC DNA]</scope>
    <source>
        <strain evidence="3 4">Um2</strain>
    </source>
</reference>
<keyword evidence="2" id="KW-0175">Coiled coil</keyword>
<comment type="caution">
    <text evidence="3">The sequence shown here is derived from an EMBL/GenBank/DDBJ whole genome shotgun (WGS) entry which is preliminary data.</text>
</comment>
<protein>
    <submittedName>
        <fullName evidence="3">Efflux RND transporter periplasmic adaptor subunit</fullName>
    </submittedName>
</protein>
<dbReference type="NCBIfam" id="TIGR01730">
    <property type="entry name" value="RND_mfp"/>
    <property type="match status" value="1"/>
</dbReference>
<dbReference type="EMBL" id="JBDKXB010000016">
    <property type="protein sequence ID" value="MEY6433131.1"/>
    <property type="molecule type" value="Genomic_DNA"/>
</dbReference>
<dbReference type="Gene3D" id="2.40.50.100">
    <property type="match status" value="1"/>
</dbReference>
<keyword evidence="4" id="KW-1185">Reference proteome</keyword>
<proteinExistence type="inferred from homology"/>
<evidence type="ECO:0000313" key="3">
    <source>
        <dbReference type="EMBL" id="MEY6433131.1"/>
    </source>
</evidence>
<gene>
    <name evidence="3" type="ORF">ABC977_12035</name>
</gene>
<dbReference type="Proteomes" id="UP001564408">
    <property type="component" value="Unassembled WGS sequence"/>
</dbReference>
<dbReference type="RefSeq" id="WP_369667518.1">
    <property type="nucleotide sequence ID" value="NZ_JBDKXB010000016.1"/>
</dbReference>
<dbReference type="Gene3D" id="1.10.287.470">
    <property type="entry name" value="Helix hairpin bin"/>
    <property type="match status" value="1"/>
</dbReference>
<feature type="coiled-coil region" evidence="2">
    <location>
        <begin position="127"/>
        <end position="161"/>
    </location>
</feature>
<organism evidence="3 4">
    <name type="scientific">Thioalkalicoccus limnaeus</name>
    <dbReference type="NCBI Taxonomy" id="120681"/>
    <lineage>
        <taxon>Bacteria</taxon>
        <taxon>Pseudomonadati</taxon>
        <taxon>Pseudomonadota</taxon>
        <taxon>Gammaproteobacteria</taxon>
        <taxon>Chromatiales</taxon>
        <taxon>Chromatiaceae</taxon>
        <taxon>Thioalkalicoccus</taxon>
    </lineage>
</organism>
<comment type="similarity">
    <text evidence="1">Belongs to the membrane fusion protein (MFP) (TC 8.A.1) family.</text>
</comment>
<accession>A0ABV4BF14</accession>
<evidence type="ECO:0000256" key="2">
    <source>
        <dbReference type="SAM" id="Coils"/>
    </source>
</evidence>
<evidence type="ECO:0000256" key="1">
    <source>
        <dbReference type="ARBA" id="ARBA00009477"/>
    </source>
</evidence>
<sequence length="348" mass="38434">MPLAHQTRLPSQRLTRSRPGTAILVAALFAAAVPMTVAATGLVTAKPAERVLTLTGFTRPRAEFPLVAETTGRIDEVRYDLGDTVGEDGLFAIVDDTFIRLDIDENRIQQDRLRAQIDYDEREAARYRELARQQNVAASQAEALEQALRNNRHELLALETRQRGLEERLARTRIRAPIGWRVTERAVEPGQWVREGEPIGAVGDFTTLLVPFALTPEQYRLLQGDATDLSLELPDLGHRVPARLFRAHPGFDPGTRKIPVDLEVGGQLEPRRGGLRARLTLSLPTPSAAVLLPGAAVEQSYEEHWVTRADGERIQVIVLGRLNGPDGDMVRVSAAALRPGDRVRVASD</sequence>
<evidence type="ECO:0000313" key="4">
    <source>
        <dbReference type="Proteomes" id="UP001564408"/>
    </source>
</evidence>
<dbReference type="SUPFAM" id="SSF111369">
    <property type="entry name" value="HlyD-like secretion proteins"/>
    <property type="match status" value="1"/>
</dbReference>
<name>A0ABV4BF14_9GAMM</name>
<dbReference type="Gene3D" id="2.40.30.170">
    <property type="match status" value="1"/>
</dbReference>